<dbReference type="Gene3D" id="3.40.50.1820">
    <property type="entry name" value="alpha/beta hydrolase"/>
    <property type="match status" value="1"/>
</dbReference>
<organism evidence="3 4">
    <name type="scientific">Nadsonia fulvescens var. elongata DSM 6958</name>
    <dbReference type="NCBI Taxonomy" id="857566"/>
    <lineage>
        <taxon>Eukaryota</taxon>
        <taxon>Fungi</taxon>
        <taxon>Dikarya</taxon>
        <taxon>Ascomycota</taxon>
        <taxon>Saccharomycotina</taxon>
        <taxon>Dipodascomycetes</taxon>
        <taxon>Dipodascales</taxon>
        <taxon>Dipodascales incertae sedis</taxon>
        <taxon>Nadsonia</taxon>
    </lineage>
</organism>
<dbReference type="STRING" id="857566.A0A1E3PEH7"/>
<keyword evidence="2" id="KW-0812">Transmembrane</keyword>
<dbReference type="OrthoDB" id="164921at2759"/>
<feature type="transmembrane region" description="Helical" evidence="2">
    <location>
        <begin position="176"/>
        <end position="195"/>
    </location>
</feature>
<evidence type="ECO:0000313" key="4">
    <source>
        <dbReference type="Proteomes" id="UP000095009"/>
    </source>
</evidence>
<feature type="region of interest" description="Disordered" evidence="1">
    <location>
        <begin position="1"/>
        <end position="48"/>
    </location>
</feature>
<dbReference type="SUPFAM" id="SSF103473">
    <property type="entry name" value="MFS general substrate transporter"/>
    <property type="match status" value="1"/>
</dbReference>
<evidence type="ECO:0000256" key="1">
    <source>
        <dbReference type="SAM" id="MobiDB-lite"/>
    </source>
</evidence>
<feature type="transmembrane region" description="Helical" evidence="2">
    <location>
        <begin position="283"/>
        <end position="309"/>
    </location>
</feature>
<evidence type="ECO:0000313" key="3">
    <source>
        <dbReference type="EMBL" id="ODQ63287.1"/>
    </source>
</evidence>
<proteinExistence type="predicted"/>
<feature type="transmembrane region" description="Helical" evidence="2">
    <location>
        <begin position="143"/>
        <end position="164"/>
    </location>
</feature>
<dbReference type="InterPro" id="IPR029058">
    <property type="entry name" value="AB_hydrolase_fold"/>
</dbReference>
<reference evidence="3 4" key="1">
    <citation type="journal article" date="2016" name="Proc. Natl. Acad. Sci. U.S.A.">
        <title>Comparative genomics of biotechnologically important yeasts.</title>
        <authorList>
            <person name="Riley R."/>
            <person name="Haridas S."/>
            <person name="Wolfe K.H."/>
            <person name="Lopes M.R."/>
            <person name="Hittinger C.T."/>
            <person name="Goeker M."/>
            <person name="Salamov A.A."/>
            <person name="Wisecaver J.H."/>
            <person name="Long T.M."/>
            <person name="Calvey C.H."/>
            <person name="Aerts A.L."/>
            <person name="Barry K.W."/>
            <person name="Choi C."/>
            <person name="Clum A."/>
            <person name="Coughlan A.Y."/>
            <person name="Deshpande S."/>
            <person name="Douglass A.P."/>
            <person name="Hanson S.J."/>
            <person name="Klenk H.-P."/>
            <person name="LaButti K.M."/>
            <person name="Lapidus A."/>
            <person name="Lindquist E.A."/>
            <person name="Lipzen A.M."/>
            <person name="Meier-Kolthoff J.P."/>
            <person name="Ohm R.A."/>
            <person name="Otillar R.P."/>
            <person name="Pangilinan J.L."/>
            <person name="Peng Y."/>
            <person name="Rokas A."/>
            <person name="Rosa C.A."/>
            <person name="Scheuner C."/>
            <person name="Sibirny A.A."/>
            <person name="Slot J.C."/>
            <person name="Stielow J.B."/>
            <person name="Sun H."/>
            <person name="Kurtzman C.P."/>
            <person name="Blackwell M."/>
            <person name="Grigoriev I.V."/>
            <person name="Jeffries T.W."/>
        </authorList>
    </citation>
    <scope>NUCLEOTIDE SEQUENCE [LARGE SCALE GENOMIC DNA]</scope>
    <source>
        <strain evidence="3 4">DSM 6958</strain>
    </source>
</reference>
<keyword evidence="2" id="KW-1133">Transmembrane helix</keyword>
<feature type="region of interest" description="Disordered" evidence="1">
    <location>
        <begin position="428"/>
        <end position="471"/>
    </location>
</feature>
<dbReference type="SUPFAM" id="SSF53474">
    <property type="entry name" value="alpha/beta-Hydrolases"/>
    <property type="match status" value="1"/>
</dbReference>
<dbReference type="Pfam" id="PF10329">
    <property type="entry name" value="DUF2417"/>
    <property type="match status" value="1"/>
</dbReference>
<feature type="transmembrane region" description="Helical" evidence="2">
    <location>
        <begin position="106"/>
        <end position="131"/>
    </location>
</feature>
<dbReference type="InterPro" id="IPR019431">
    <property type="entry name" value="DUF2417"/>
</dbReference>
<dbReference type="Proteomes" id="UP000095009">
    <property type="component" value="Unassembled WGS sequence"/>
</dbReference>
<dbReference type="EMBL" id="KV454415">
    <property type="protein sequence ID" value="ODQ63287.1"/>
    <property type="molecule type" value="Genomic_DNA"/>
</dbReference>
<name>A0A1E3PEH7_9ASCO</name>
<accession>A0A1E3PEH7</accession>
<sequence>MPGETSPSNLSDSHTDYAGTGHPLSASKGKQLQGDAESRPGTSNKIYDEDRDIANIVQQANDDNIDVDETTRLIPRQGVYEHNREEEELLEARSRRALLGNTSLPIILYTLLFITGTQFLLNLIAPFIPVISRFVLIYTPGASFFMLAHSFLAFISINCSIVFMRATSKIERRISLCTLILLSVEFMVVLIVPGVRHSFGLVGLFTIFWTGFVIGVGEILASWVIEARKQALFEEELFVARNNAHDVVDTDSNAEAESEYSEASSRISPNRVRRIERKTLTEWVGVGVSSLLSLVILTLTFLLTLTVFVNAFDSLRVPRPKFIEPVKWYPRFSFWGSYSAGSSYLYCLPSHVHSPTNQTVLLIPGDTASGELMVEEWLEQVWELNRVGRVCVWDPPGWAWSNVGSVHGGLERQVEMLEESLYALKKNNVSTPDDGLDPHKPDLDPPFALDKGKKDSDKKKHDPDDEEKELPPLFVISHGPGSLSAMILASRHTKSDVLGYSPIRNMLFLDPMPPSFARNFYYSYTHGISLYFQGLLAPFKGIVWLFSSIFNDDNQGAETRVWGRRQHEQVKWIQARLKDNIEGRKTTMRQVNIALGTLRDSDIRVSVVSSSWMIEQVESWSLGQREVSEVTGNNIVWRVVDAGHNVWRGKGRREVQRLVENIINLYH</sequence>
<protein>
    <recommendedName>
        <fullName evidence="5">AB hydrolase-1 domain-containing protein</fullName>
    </recommendedName>
</protein>
<evidence type="ECO:0008006" key="5">
    <source>
        <dbReference type="Google" id="ProtNLM"/>
    </source>
</evidence>
<gene>
    <name evidence="3" type="ORF">NADFUDRAFT_53558</name>
</gene>
<keyword evidence="2" id="KW-0472">Membrane</keyword>
<dbReference type="AlphaFoldDB" id="A0A1E3PEH7"/>
<dbReference type="InterPro" id="IPR036259">
    <property type="entry name" value="MFS_trans_sf"/>
</dbReference>
<keyword evidence="4" id="KW-1185">Reference proteome</keyword>
<feature type="transmembrane region" description="Helical" evidence="2">
    <location>
        <begin position="201"/>
        <end position="225"/>
    </location>
</feature>
<feature type="compositionally biased region" description="Basic and acidic residues" evidence="1">
    <location>
        <begin position="450"/>
        <end position="463"/>
    </location>
</feature>
<evidence type="ECO:0000256" key="2">
    <source>
        <dbReference type="SAM" id="Phobius"/>
    </source>
</evidence>
<feature type="compositionally biased region" description="Polar residues" evidence="1">
    <location>
        <begin position="1"/>
        <end position="12"/>
    </location>
</feature>